<dbReference type="EMBL" id="CP019699">
    <property type="protein sequence ID" value="AQS55677.1"/>
    <property type="molecule type" value="Genomic_DNA"/>
</dbReference>
<feature type="transmembrane region" description="Helical" evidence="1">
    <location>
        <begin position="31"/>
        <end position="49"/>
    </location>
</feature>
<proteinExistence type="predicted"/>
<dbReference type="STRING" id="1471761.B0W44_07630"/>
<accession>A0A1U9K6J0</accession>
<organism evidence="2 3">
    <name type="scientific">Novibacillus thermophilus</name>
    <dbReference type="NCBI Taxonomy" id="1471761"/>
    <lineage>
        <taxon>Bacteria</taxon>
        <taxon>Bacillati</taxon>
        <taxon>Bacillota</taxon>
        <taxon>Bacilli</taxon>
        <taxon>Bacillales</taxon>
        <taxon>Thermoactinomycetaceae</taxon>
        <taxon>Novibacillus</taxon>
    </lineage>
</organism>
<keyword evidence="1" id="KW-0472">Membrane</keyword>
<evidence type="ECO:0000313" key="2">
    <source>
        <dbReference type="EMBL" id="AQS55677.1"/>
    </source>
</evidence>
<protein>
    <submittedName>
        <fullName evidence="2">Uncharacterized protein</fullName>
    </submittedName>
</protein>
<keyword evidence="3" id="KW-1185">Reference proteome</keyword>
<evidence type="ECO:0000256" key="1">
    <source>
        <dbReference type="SAM" id="Phobius"/>
    </source>
</evidence>
<reference evidence="2 3" key="1">
    <citation type="journal article" date="2015" name="Int. J. Syst. Evol. Microbiol.">
        <title>Novibacillus thermophilus gen. nov., sp. nov., a Gram-staining-negative and moderately thermophilic member of the family Thermoactinomycetaceae.</title>
        <authorList>
            <person name="Yang G."/>
            <person name="Chen J."/>
            <person name="Zhou S."/>
        </authorList>
    </citation>
    <scope>NUCLEOTIDE SEQUENCE [LARGE SCALE GENOMIC DNA]</scope>
    <source>
        <strain evidence="2 3">SG-1</strain>
    </source>
</reference>
<feature type="transmembrane region" description="Helical" evidence="1">
    <location>
        <begin position="7"/>
        <end position="25"/>
    </location>
</feature>
<name>A0A1U9K6J0_9BACL</name>
<dbReference type="Proteomes" id="UP000188603">
    <property type="component" value="Chromosome"/>
</dbReference>
<evidence type="ECO:0000313" key="3">
    <source>
        <dbReference type="Proteomes" id="UP000188603"/>
    </source>
</evidence>
<keyword evidence="1" id="KW-1133">Transmembrane helix</keyword>
<dbReference type="RefSeq" id="WP_077719545.1">
    <property type="nucleotide sequence ID" value="NZ_CP019699.1"/>
</dbReference>
<gene>
    <name evidence="2" type="ORF">B0W44_07630</name>
</gene>
<dbReference type="AlphaFoldDB" id="A0A1U9K6J0"/>
<keyword evidence="1" id="KW-0812">Transmembrane</keyword>
<sequence length="70" mass="7390">MGVVRMLLIISLVVGVIGAFIAIWTEIGETFAAIAIASAALWVGIRYGIIGKTKKTEKEGRISISKNGGE</sequence>
<dbReference type="KEGG" id="ntr:B0W44_07630"/>